<gene>
    <name evidence="3" type="ORF">KEF85_13640</name>
</gene>
<evidence type="ECO:0000256" key="1">
    <source>
        <dbReference type="ARBA" id="ARBA00007435"/>
    </source>
</evidence>
<dbReference type="CDD" id="cd10456">
    <property type="entry name" value="GIY-YIG_UPF0213"/>
    <property type="match status" value="1"/>
</dbReference>
<dbReference type="EMBL" id="CP073754">
    <property type="protein sequence ID" value="QWF70368.1"/>
    <property type="molecule type" value="Genomic_DNA"/>
</dbReference>
<dbReference type="RefSeq" id="WP_215581458.1">
    <property type="nucleotide sequence ID" value="NZ_CP073754.1"/>
</dbReference>
<feature type="domain" description="GIY-YIG" evidence="2">
    <location>
        <begin position="1"/>
        <end position="76"/>
    </location>
</feature>
<dbReference type="Proteomes" id="UP000676649">
    <property type="component" value="Chromosome"/>
</dbReference>
<evidence type="ECO:0000313" key="3">
    <source>
        <dbReference type="EMBL" id="QWF70368.1"/>
    </source>
</evidence>
<dbReference type="InterPro" id="IPR035901">
    <property type="entry name" value="GIY-YIG_endonuc_sf"/>
</dbReference>
<name>A0A975R9J9_9GAMM</name>
<comment type="similarity">
    <text evidence="1">Belongs to the UPF0213 family.</text>
</comment>
<dbReference type="KEGG" id="mpad:KEF85_13640"/>
<dbReference type="Gene3D" id="3.40.1440.10">
    <property type="entry name" value="GIY-YIG endonuclease"/>
    <property type="match status" value="1"/>
</dbReference>
<dbReference type="InterPro" id="IPR050190">
    <property type="entry name" value="UPF0213_domain"/>
</dbReference>
<sequence>MQWLVYIIHCSDNSLYTGISTNVAKRFQQHASQKGAKYFRSCHPLQLVYLEAGHSRSSASRREAAIKKLNRQQKQQLIATYKSLDEITLGDQIDEIG</sequence>
<dbReference type="SUPFAM" id="SSF82771">
    <property type="entry name" value="GIY-YIG endonuclease"/>
    <property type="match status" value="1"/>
</dbReference>
<dbReference type="Pfam" id="PF01541">
    <property type="entry name" value="GIY-YIG"/>
    <property type="match status" value="1"/>
</dbReference>
<evidence type="ECO:0000259" key="2">
    <source>
        <dbReference type="PROSITE" id="PS50164"/>
    </source>
</evidence>
<evidence type="ECO:0000313" key="4">
    <source>
        <dbReference type="Proteomes" id="UP000676649"/>
    </source>
</evidence>
<accession>A0A975R9J9</accession>
<dbReference type="AlphaFoldDB" id="A0A975R9J9"/>
<dbReference type="PROSITE" id="PS50164">
    <property type="entry name" value="GIY_YIG"/>
    <property type="match status" value="1"/>
</dbReference>
<reference evidence="3" key="1">
    <citation type="submission" date="2021-04" db="EMBL/GenBank/DDBJ databases">
        <title>Draft genome sequence data of methanotrophic Methylovulum sp. strain S1L and Methylomonas sp. strain S2AM isolated from boreal lake water columns.</title>
        <authorList>
            <person name="Rissanen A.J."/>
            <person name="Mangayil R."/>
            <person name="Svenning M.M."/>
            <person name="Khanongnuch R."/>
        </authorList>
    </citation>
    <scope>NUCLEOTIDE SEQUENCE</scope>
    <source>
        <strain evidence="3">S2AM</strain>
    </source>
</reference>
<dbReference type="InterPro" id="IPR000305">
    <property type="entry name" value="GIY-YIG_endonuc"/>
</dbReference>
<protein>
    <submittedName>
        <fullName evidence="3">GIY-YIG nuclease family protein</fullName>
    </submittedName>
</protein>
<proteinExistence type="inferred from homology"/>
<dbReference type="PANTHER" id="PTHR34477:SF1">
    <property type="entry name" value="UPF0213 PROTEIN YHBQ"/>
    <property type="match status" value="1"/>
</dbReference>
<organism evidence="3 4">
    <name type="scientific">Methylomonas paludis</name>
    <dbReference type="NCBI Taxonomy" id="1173101"/>
    <lineage>
        <taxon>Bacteria</taxon>
        <taxon>Pseudomonadati</taxon>
        <taxon>Pseudomonadota</taxon>
        <taxon>Gammaproteobacteria</taxon>
        <taxon>Methylococcales</taxon>
        <taxon>Methylococcaceae</taxon>
        <taxon>Methylomonas</taxon>
    </lineage>
</organism>
<dbReference type="PANTHER" id="PTHR34477">
    <property type="entry name" value="UPF0213 PROTEIN YHBQ"/>
    <property type="match status" value="1"/>
</dbReference>
<keyword evidence="4" id="KW-1185">Reference proteome</keyword>